<gene>
    <name evidence="1" type="ORF">ACFPZ3_57070</name>
</gene>
<protein>
    <submittedName>
        <fullName evidence="1">Uncharacterized protein</fullName>
    </submittedName>
</protein>
<organism evidence="1 2">
    <name type="scientific">Nonomuraea insulae</name>
    <dbReference type="NCBI Taxonomy" id="1616787"/>
    <lineage>
        <taxon>Bacteria</taxon>
        <taxon>Bacillati</taxon>
        <taxon>Actinomycetota</taxon>
        <taxon>Actinomycetes</taxon>
        <taxon>Streptosporangiales</taxon>
        <taxon>Streptosporangiaceae</taxon>
        <taxon>Nonomuraea</taxon>
    </lineage>
</organism>
<evidence type="ECO:0000313" key="1">
    <source>
        <dbReference type="EMBL" id="MFC5833426.1"/>
    </source>
</evidence>
<dbReference type="EMBL" id="JBHSPA010000093">
    <property type="protein sequence ID" value="MFC5833426.1"/>
    <property type="molecule type" value="Genomic_DNA"/>
</dbReference>
<keyword evidence="2" id="KW-1185">Reference proteome</keyword>
<evidence type="ECO:0000313" key="2">
    <source>
        <dbReference type="Proteomes" id="UP001596058"/>
    </source>
</evidence>
<accession>A0ABW1D9Q9</accession>
<sequence>MLAPRRPLQVSGPLRILCMVARPGDQQPVAVEDERRRMSQAMADLRARGLIEVHWVAGQTWRDLRRILRPAASAWWC</sequence>
<dbReference type="RefSeq" id="WP_379522853.1">
    <property type="nucleotide sequence ID" value="NZ_JBHSPA010000093.1"/>
</dbReference>
<dbReference type="Proteomes" id="UP001596058">
    <property type="component" value="Unassembled WGS sequence"/>
</dbReference>
<proteinExistence type="predicted"/>
<comment type="caution">
    <text evidence="1">The sequence shown here is derived from an EMBL/GenBank/DDBJ whole genome shotgun (WGS) entry which is preliminary data.</text>
</comment>
<reference evidence="2" key="1">
    <citation type="journal article" date="2019" name="Int. J. Syst. Evol. Microbiol.">
        <title>The Global Catalogue of Microorganisms (GCM) 10K type strain sequencing project: providing services to taxonomists for standard genome sequencing and annotation.</title>
        <authorList>
            <consortium name="The Broad Institute Genomics Platform"/>
            <consortium name="The Broad Institute Genome Sequencing Center for Infectious Disease"/>
            <person name="Wu L."/>
            <person name="Ma J."/>
        </authorList>
    </citation>
    <scope>NUCLEOTIDE SEQUENCE [LARGE SCALE GENOMIC DNA]</scope>
    <source>
        <strain evidence="2">CCUG 53903</strain>
    </source>
</reference>
<name>A0ABW1D9Q9_9ACTN</name>